<sequence length="856" mass="95319">MLKRLTLVTVLIFAMLATQVVTFAWTDIVTNTNFKGGVGLPWHVVEDYPAKAEFDILDGEYVINIIDPGEAQWGIQFRHRKIPIESGMQYRVSFTVQADKNCKIYSKIGEMDEPYTEYWNNNWNSHELRANQWYTHEAQFTGNANNPIAEWAFHLGDGEGTQYDKATVKAGTTIRFKEVRLQGNGYVPPPTPPPTPRKQIRVNQVGYYPDAKKVATLIGSASTWELKDSSGRTVKSGSTKSFGLDKDSGDTVQLIDFSDFTQEGTYYLEAGGETSYEFKISKDIYSDLMYDALKYFYYNRSAQPIEAAYSHDPSFARPAGHTRDVAKCVEFAESSDRYGETYSLDVTGGWYDAGDYGRYVVNGGISAWTLLNMYERALAKGTADKYYGDNTMNIPESGNRIPDILDEVRPELEFMLKMQTDRGKRAGMVHHKVHDDRWTALGLSPADDADRERVLKPPTTAATLNMAACAAMGSRLYKDIDPSFANELISAAEVAWEAAVKNPAIYAPFISTMGGGPYGDDYVEDEFYWAACELYITTGKSQYYDYIKKSSHFLEMPVELTGGEAKHGFVGAFDWGNTQGLGTISLLLNEDVLSSSERTTLKNNIKKAADAWIAIQEKQGYGITIEQRPILLDDPSLVGYPWGSNSFVVNQCIVFAYAYDISGEGKYYNALTTAMDYIMGRNPNNQCYVSGYGSVPLENPHHRWFAYQLDPKFPKAPPGWLSGGPNSGLQDPWVKGMGWKPGGFPPQKCFLDNIESWSTNEVTINWNAPLAWVTGYLTELSDNGHPGGPGSGVLLGDLNGDGDRNSMDATLMSRLILEINVNADRKAADINGDGIIDTIDYSLLSRHILEISFIKD</sequence>
<protein>
    <recommendedName>
        <fullName evidence="9">Endoglucanase</fullName>
        <ecNumber evidence="9">3.2.1.4</ecNumber>
    </recommendedName>
</protein>
<dbReference type="RefSeq" id="WP_101302308.1">
    <property type="nucleotide sequence ID" value="NZ_CP025197.1"/>
</dbReference>
<feature type="chain" id="PRO_5039738732" description="Endoglucanase" evidence="9">
    <location>
        <begin position="24"/>
        <end position="856"/>
    </location>
</feature>
<dbReference type="EMBL" id="CP025197">
    <property type="protein sequence ID" value="AUG58129.1"/>
    <property type="molecule type" value="Genomic_DNA"/>
</dbReference>
<comment type="catalytic activity">
    <reaction evidence="9">
        <text>Endohydrolysis of (1-&gt;4)-beta-D-glucosidic linkages in cellulose, lichenin and cereal beta-D-glucans.</text>
        <dbReference type="EC" id="3.2.1.4"/>
    </reaction>
</comment>
<dbReference type="Pfam" id="PF02018">
    <property type="entry name" value="CBM_4_9"/>
    <property type="match status" value="1"/>
</dbReference>
<dbReference type="PROSITE" id="PS51766">
    <property type="entry name" value="DOCKERIN"/>
    <property type="match status" value="1"/>
</dbReference>
<dbReference type="InterPro" id="IPR012341">
    <property type="entry name" value="6hp_glycosidase-like_sf"/>
</dbReference>
<evidence type="ECO:0000256" key="9">
    <source>
        <dbReference type="RuleBase" id="RU361166"/>
    </source>
</evidence>
<evidence type="ECO:0000313" key="14">
    <source>
        <dbReference type="Proteomes" id="UP000239720"/>
    </source>
</evidence>
<dbReference type="SUPFAM" id="SSF63446">
    <property type="entry name" value="Type I dockerin domain"/>
    <property type="match status" value="1"/>
</dbReference>
<dbReference type="PROSITE" id="PS00698">
    <property type="entry name" value="GH9_3"/>
    <property type="match status" value="1"/>
</dbReference>
<evidence type="ECO:0000256" key="5">
    <source>
        <dbReference type="ARBA" id="ARBA00023277"/>
    </source>
</evidence>
<feature type="active site" evidence="8">
    <location>
        <position position="752"/>
    </location>
</feature>
<dbReference type="InterPro" id="IPR008979">
    <property type="entry name" value="Galactose-bd-like_sf"/>
</dbReference>
<dbReference type="InterPro" id="IPR033126">
    <property type="entry name" value="Glyco_hydro_9_Asp/Glu_AS"/>
</dbReference>
<evidence type="ECO:0000256" key="1">
    <source>
        <dbReference type="ARBA" id="ARBA00007072"/>
    </source>
</evidence>
<dbReference type="InterPro" id="IPR013783">
    <property type="entry name" value="Ig-like_fold"/>
</dbReference>
<reference evidence="12 14" key="2">
    <citation type="journal article" date="2018" name="Syst. Appl. Microbiol.">
        <title>Characterization and high-quality draft genome sequence of Herbivorax saccincola A7, an anaerobic, alkaliphilic, thermophilic, cellulolytic, and xylanolytic bacterium.</title>
        <authorList>
            <person name="Aikawa S."/>
            <person name="Baramee S."/>
            <person name="Sermsathanaswadi J."/>
            <person name="Thianheng P."/>
            <person name="Tachaapaikoon C."/>
            <person name="Shikata A."/>
            <person name="Waeonukul R."/>
            <person name="Pason P."/>
            <person name="Ratanakhanokchai K."/>
            <person name="Kosugi A."/>
        </authorList>
    </citation>
    <scope>NUCLEOTIDE SEQUENCE [LARGE SCALE GENOMIC DNA]</scope>
    <source>
        <strain evidence="12 14">A7</strain>
    </source>
</reference>
<dbReference type="SUPFAM" id="SSF49785">
    <property type="entry name" value="Galactose-binding domain-like"/>
    <property type="match status" value="1"/>
</dbReference>
<accession>A0A2K9E412</accession>
<proteinExistence type="inferred from homology"/>
<keyword evidence="5 8" id="KW-0119">Carbohydrate metabolism</keyword>
<dbReference type="InterPro" id="IPR002105">
    <property type="entry name" value="Dockerin_1_rpt"/>
</dbReference>
<dbReference type="InterPro" id="IPR008928">
    <property type="entry name" value="6-hairpin_glycosidase_sf"/>
</dbReference>
<dbReference type="GO" id="GO:0030245">
    <property type="term" value="P:cellulose catabolic process"/>
    <property type="evidence" value="ECO:0007669"/>
    <property type="project" value="UniProtKB-KW"/>
</dbReference>
<evidence type="ECO:0000256" key="4">
    <source>
        <dbReference type="ARBA" id="ARBA00023001"/>
    </source>
</evidence>
<dbReference type="InterPro" id="IPR003305">
    <property type="entry name" value="CenC_carb-bd"/>
</dbReference>
<dbReference type="Pfam" id="PF00404">
    <property type="entry name" value="Dockerin_1"/>
    <property type="match status" value="1"/>
</dbReference>
<dbReference type="Proteomes" id="UP000233534">
    <property type="component" value="Chromosome"/>
</dbReference>
<dbReference type="InterPro" id="IPR004197">
    <property type="entry name" value="Cellulase_Ig-like"/>
</dbReference>
<feature type="domain" description="Dockerin" evidence="10">
    <location>
        <begin position="791"/>
        <end position="856"/>
    </location>
</feature>
<dbReference type="Gene3D" id="2.60.40.10">
    <property type="entry name" value="Immunoglobulins"/>
    <property type="match status" value="1"/>
</dbReference>
<evidence type="ECO:0000313" key="11">
    <source>
        <dbReference type="EMBL" id="AUG58129.1"/>
    </source>
</evidence>
<gene>
    <name evidence="11" type="primary">celK3</name>
    <name evidence="12" type="ORF">B9R14_15385</name>
    <name evidence="11" type="ORF">HVS_11170</name>
</gene>
<dbReference type="InterPro" id="IPR018247">
    <property type="entry name" value="EF_Hand_1_Ca_BS"/>
</dbReference>
<feature type="signal peptide" evidence="9">
    <location>
        <begin position="1"/>
        <end position="23"/>
    </location>
</feature>
<dbReference type="CDD" id="cd02850">
    <property type="entry name" value="E_set_Cellulase_N"/>
    <property type="match status" value="1"/>
</dbReference>
<keyword evidence="7 8" id="KW-0624">Polysaccharide degradation</keyword>
<keyword evidence="4 9" id="KW-0136">Cellulose degradation</keyword>
<dbReference type="Gene3D" id="1.50.10.10">
    <property type="match status" value="1"/>
</dbReference>
<evidence type="ECO:0000256" key="2">
    <source>
        <dbReference type="ARBA" id="ARBA00022729"/>
    </source>
</evidence>
<dbReference type="Pfam" id="PF02927">
    <property type="entry name" value="CelD_N"/>
    <property type="match status" value="1"/>
</dbReference>
<feature type="active site" evidence="8">
    <location>
        <position position="761"/>
    </location>
</feature>
<dbReference type="SUPFAM" id="SSF81296">
    <property type="entry name" value="E set domains"/>
    <property type="match status" value="1"/>
</dbReference>
<comment type="similarity">
    <text evidence="1 8 9">Belongs to the glycosyl hydrolase 9 (cellulase E) family.</text>
</comment>
<dbReference type="InterPro" id="IPR001701">
    <property type="entry name" value="Glyco_hydro_9"/>
</dbReference>
<dbReference type="EC" id="3.2.1.4" evidence="9"/>
<evidence type="ECO:0000313" key="13">
    <source>
        <dbReference type="Proteomes" id="UP000233534"/>
    </source>
</evidence>
<dbReference type="Proteomes" id="UP000239720">
    <property type="component" value="Unassembled WGS sequence"/>
</dbReference>
<organism evidence="11 13">
    <name type="scientific">Acetivibrio saccincola</name>
    <dbReference type="NCBI Taxonomy" id="1677857"/>
    <lineage>
        <taxon>Bacteria</taxon>
        <taxon>Bacillati</taxon>
        <taxon>Bacillota</taxon>
        <taxon>Clostridia</taxon>
        <taxon>Eubacteriales</taxon>
        <taxon>Oscillospiraceae</taxon>
        <taxon>Acetivibrio</taxon>
    </lineage>
</organism>
<dbReference type="InterPro" id="IPR014756">
    <property type="entry name" value="Ig_E-set"/>
</dbReference>
<dbReference type="GO" id="GO:0008810">
    <property type="term" value="F:cellulase activity"/>
    <property type="evidence" value="ECO:0007669"/>
    <property type="project" value="UniProtKB-EC"/>
</dbReference>
<dbReference type="Gene3D" id="1.10.1330.10">
    <property type="entry name" value="Dockerin domain"/>
    <property type="match status" value="1"/>
</dbReference>
<dbReference type="Gene3D" id="2.60.120.260">
    <property type="entry name" value="Galactose-binding domain-like"/>
    <property type="match status" value="1"/>
</dbReference>
<evidence type="ECO:0000256" key="3">
    <source>
        <dbReference type="ARBA" id="ARBA00022801"/>
    </source>
</evidence>
<name>A0A2K9E412_9FIRM</name>
<dbReference type="KEGG" id="hsc:HVS_11170"/>
<keyword evidence="2 9" id="KW-0732">Signal</keyword>
<dbReference type="CDD" id="cd14256">
    <property type="entry name" value="Dockerin_I"/>
    <property type="match status" value="1"/>
</dbReference>
<keyword evidence="6 8" id="KW-0326">Glycosidase</keyword>
<dbReference type="InterPro" id="IPR016134">
    <property type="entry name" value="Dockerin_dom"/>
</dbReference>
<keyword evidence="3 8" id="KW-0378">Hydrolase</keyword>
<evidence type="ECO:0000256" key="7">
    <source>
        <dbReference type="ARBA" id="ARBA00023326"/>
    </source>
</evidence>
<dbReference type="PROSITE" id="PS00018">
    <property type="entry name" value="EF_HAND_1"/>
    <property type="match status" value="1"/>
</dbReference>
<dbReference type="InterPro" id="IPR036439">
    <property type="entry name" value="Dockerin_dom_sf"/>
</dbReference>
<keyword evidence="13" id="KW-1185">Reference proteome</keyword>
<reference evidence="11 13" key="1">
    <citation type="submission" date="2017-12" db="EMBL/GenBank/DDBJ databases">
        <title>Complete genome sequence of Herbivorax saccincola GGR1, a novel Cellulosome-producing hydrolytic bacterium in a thermophilic biogas plant, established by Illumina and Nanopore MinION sequencing.</title>
        <authorList>
            <person name="Pechtl A."/>
            <person name="Ruckert C."/>
            <person name="Koeck D.E."/>
            <person name="Maus I."/>
            <person name="Winkler A."/>
            <person name="Kalinowski J."/>
            <person name="Puhler A."/>
            <person name="Schwarz W.W."/>
            <person name="Zverlov V.V."/>
            <person name="Schluter A."/>
            <person name="Liebl W."/>
        </authorList>
    </citation>
    <scope>NUCLEOTIDE SEQUENCE [LARGE SCALE GENOMIC DNA]</scope>
    <source>
        <strain evidence="11">GGR1</strain>
        <strain evidence="13">SR1</strain>
    </source>
</reference>
<evidence type="ECO:0000259" key="10">
    <source>
        <dbReference type="PROSITE" id="PS51766"/>
    </source>
</evidence>
<dbReference type="OrthoDB" id="9758662at2"/>
<dbReference type="PANTHER" id="PTHR22298">
    <property type="entry name" value="ENDO-1,4-BETA-GLUCANASE"/>
    <property type="match status" value="1"/>
</dbReference>
<dbReference type="AlphaFoldDB" id="A0A2K9E412"/>
<dbReference type="SUPFAM" id="SSF48208">
    <property type="entry name" value="Six-hairpin glycosidases"/>
    <property type="match status" value="1"/>
</dbReference>
<dbReference type="EMBL" id="NEMB01000003">
    <property type="protein sequence ID" value="PQQ68010.1"/>
    <property type="molecule type" value="Genomic_DNA"/>
</dbReference>
<dbReference type="Pfam" id="PF00759">
    <property type="entry name" value="Glyco_hydro_9"/>
    <property type="match status" value="1"/>
</dbReference>
<evidence type="ECO:0000313" key="12">
    <source>
        <dbReference type="EMBL" id="PQQ68010.1"/>
    </source>
</evidence>
<evidence type="ECO:0000256" key="6">
    <source>
        <dbReference type="ARBA" id="ARBA00023295"/>
    </source>
</evidence>
<evidence type="ECO:0000256" key="8">
    <source>
        <dbReference type="PROSITE-ProRule" id="PRU10060"/>
    </source>
</evidence>